<sequence length="39" mass="4647">LLIQKFPEITSMQINDYHWLISGKIPDSKPHHRTRDIAF</sequence>
<feature type="non-terminal residue" evidence="1">
    <location>
        <position position="1"/>
    </location>
</feature>
<comment type="caution">
    <text evidence="1">The sequence shown here is derived from an EMBL/GenBank/DDBJ whole genome shotgun (WGS) entry which is preliminary data.</text>
</comment>
<reference evidence="1" key="1">
    <citation type="journal article" date="2014" name="Front. Microbiol.">
        <title>High frequency of phylogenetically diverse reductive dehalogenase-homologous genes in deep subseafloor sedimentary metagenomes.</title>
        <authorList>
            <person name="Kawai M."/>
            <person name="Futagami T."/>
            <person name="Toyoda A."/>
            <person name="Takaki Y."/>
            <person name="Nishi S."/>
            <person name="Hori S."/>
            <person name="Arai W."/>
            <person name="Tsubouchi T."/>
            <person name="Morono Y."/>
            <person name="Uchiyama I."/>
            <person name="Ito T."/>
            <person name="Fujiyama A."/>
            <person name="Inagaki F."/>
            <person name="Takami H."/>
        </authorList>
    </citation>
    <scope>NUCLEOTIDE SEQUENCE</scope>
    <source>
        <strain evidence="1">Expedition CK06-06</strain>
    </source>
</reference>
<dbReference type="EMBL" id="BARW01024885">
    <property type="protein sequence ID" value="GAI97011.1"/>
    <property type="molecule type" value="Genomic_DNA"/>
</dbReference>
<gene>
    <name evidence="1" type="ORF">S12H4_40922</name>
</gene>
<protein>
    <submittedName>
        <fullName evidence="1">Uncharacterized protein</fullName>
    </submittedName>
</protein>
<dbReference type="AlphaFoldDB" id="X1U0A2"/>
<evidence type="ECO:0000313" key="1">
    <source>
        <dbReference type="EMBL" id="GAI97011.1"/>
    </source>
</evidence>
<proteinExistence type="predicted"/>
<name>X1U0A2_9ZZZZ</name>
<accession>X1U0A2</accession>
<organism evidence="1">
    <name type="scientific">marine sediment metagenome</name>
    <dbReference type="NCBI Taxonomy" id="412755"/>
    <lineage>
        <taxon>unclassified sequences</taxon>
        <taxon>metagenomes</taxon>
        <taxon>ecological metagenomes</taxon>
    </lineage>
</organism>